<dbReference type="PANTHER" id="PTHR21248">
    <property type="entry name" value="CARDIOLIPIN SYNTHASE"/>
    <property type="match status" value="1"/>
</dbReference>
<dbReference type="SUPFAM" id="SSF56024">
    <property type="entry name" value="Phospholipase D/nuclease"/>
    <property type="match status" value="2"/>
</dbReference>
<dbReference type="CDD" id="cd09111">
    <property type="entry name" value="PLDc_ymdC_like_1"/>
    <property type="match status" value="1"/>
</dbReference>
<dbReference type="Proteomes" id="UP000184268">
    <property type="component" value="Unassembled WGS sequence"/>
</dbReference>
<dbReference type="STRING" id="299255.SAMN02745129_1094"/>
<accession>A0A1M5NKQ0</accession>
<sequence length="526" mass="59526">MLRQDWQQPIITFTRYKDMQSMPVLDRCRLLAIALVFLSGCASLPPEIEHRDDPAVAKVWESQQHWQAQHDLGLSQVVLQQSGWDALAQRLALIETAQHSIDIQYYIWNSDASGLYLFSRLVAAADRGIQVRLLLDDINVDEREDLLATLDQHPNIEVRIFNPIPSRQGVAKWLRVLGDFSRLNRRMHNKTFTVDGRASIVGGRNIGDEYFDLSDQINFRDLDVLVMGPVVDDIEAGYSQYWSSPWAYPIDLLGGTVRPELPELSLAKAPVYQNLAALPQGQVASERFLAALMDEMTWAKTEYVADQPVPADVNDSNQPKKTARVLNDLAQGSQHSILIESAYLVLDDRQLEQLQRLTDRGIEVKALTNSMASNDLLPNHSGYAGRRKGMLTHGMDLFELKPDTNLCTESTRDEAKCAPQAAYGLHSKSAVFDHRILAIGSFNLNLRSIYLNTESVLLIDSEQLATELAAKMEEAMDETHSWHLELEQGQLRWTSGESSWTSEPEMGRWSRAKSRMWQLLPVEKYL</sequence>
<evidence type="ECO:0000259" key="1">
    <source>
        <dbReference type="PROSITE" id="PS50035"/>
    </source>
</evidence>
<dbReference type="SMART" id="SM00155">
    <property type="entry name" value="PLDc"/>
    <property type="match status" value="2"/>
</dbReference>
<dbReference type="CDD" id="cd09113">
    <property type="entry name" value="PLDc_ymdC_like_2"/>
    <property type="match status" value="1"/>
</dbReference>
<dbReference type="PANTHER" id="PTHR21248:SF12">
    <property type="entry name" value="CARDIOLIPIN SYNTHASE C"/>
    <property type="match status" value="1"/>
</dbReference>
<dbReference type="InterPro" id="IPR025202">
    <property type="entry name" value="PLD-like_dom"/>
</dbReference>
<dbReference type="PROSITE" id="PS50035">
    <property type="entry name" value="PLD"/>
    <property type="match status" value="2"/>
</dbReference>
<evidence type="ECO:0000313" key="3">
    <source>
        <dbReference type="Proteomes" id="UP000184268"/>
    </source>
</evidence>
<feature type="domain" description="PLD phosphodiesterase" evidence="1">
    <location>
        <begin position="421"/>
        <end position="448"/>
    </location>
</feature>
<name>A0A1M5NKQ0_9GAMM</name>
<organism evidence="2 3">
    <name type="scientific">Ferrimonas marina</name>
    <dbReference type="NCBI Taxonomy" id="299255"/>
    <lineage>
        <taxon>Bacteria</taxon>
        <taxon>Pseudomonadati</taxon>
        <taxon>Pseudomonadota</taxon>
        <taxon>Gammaproteobacteria</taxon>
        <taxon>Alteromonadales</taxon>
        <taxon>Ferrimonadaceae</taxon>
        <taxon>Ferrimonas</taxon>
    </lineage>
</organism>
<reference evidence="2 3" key="1">
    <citation type="submission" date="2016-11" db="EMBL/GenBank/DDBJ databases">
        <authorList>
            <person name="Jaros S."/>
            <person name="Januszkiewicz K."/>
            <person name="Wedrychowicz H."/>
        </authorList>
    </citation>
    <scope>NUCLEOTIDE SEQUENCE [LARGE SCALE GENOMIC DNA]</scope>
    <source>
        <strain evidence="2 3">DSM 16917</strain>
    </source>
</reference>
<proteinExistence type="predicted"/>
<dbReference type="AlphaFoldDB" id="A0A1M5NKQ0"/>
<dbReference type="Gene3D" id="3.30.870.10">
    <property type="entry name" value="Endonuclease Chain A"/>
    <property type="match status" value="2"/>
</dbReference>
<dbReference type="InterPro" id="IPR001736">
    <property type="entry name" value="PLipase_D/transphosphatidylase"/>
</dbReference>
<dbReference type="GO" id="GO:0030572">
    <property type="term" value="F:phosphatidyltransferase activity"/>
    <property type="evidence" value="ECO:0007669"/>
    <property type="project" value="UniProtKB-ARBA"/>
</dbReference>
<dbReference type="GO" id="GO:0032049">
    <property type="term" value="P:cardiolipin biosynthetic process"/>
    <property type="evidence" value="ECO:0007669"/>
    <property type="project" value="UniProtKB-ARBA"/>
</dbReference>
<evidence type="ECO:0000313" key="2">
    <source>
        <dbReference type="EMBL" id="SHG90101.1"/>
    </source>
</evidence>
<protein>
    <submittedName>
        <fullName evidence="2">Phosphatidylserine/phosphatidylglycerophosphate/cardiolipin synthase</fullName>
    </submittedName>
</protein>
<gene>
    <name evidence="2" type="ORF">SAMN02745129_1094</name>
</gene>
<keyword evidence="3" id="KW-1185">Reference proteome</keyword>
<feature type="domain" description="PLD phosphodiesterase" evidence="1">
    <location>
        <begin position="183"/>
        <end position="210"/>
    </location>
</feature>
<dbReference type="Pfam" id="PF13091">
    <property type="entry name" value="PLDc_2"/>
    <property type="match status" value="2"/>
</dbReference>
<dbReference type="EMBL" id="FQXG01000001">
    <property type="protein sequence ID" value="SHG90101.1"/>
    <property type="molecule type" value="Genomic_DNA"/>
</dbReference>